<keyword evidence="2" id="KW-0812">Transmembrane</keyword>
<dbReference type="InterPro" id="IPR009339">
    <property type="entry name" value="DUF998"/>
</dbReference>
<reference evidence="4" key="1">
    <citation type="journal article" date="2019" name="Int. J. Syst. Evol. Microbiol.">
        <title>The Global Catalogue of Microorganisms (GCM) 10K type strain sequencing project: providing services to taxonomists for standard genome sequencing and annotation.</title>
        <authorList>
            <consortium name="The Broad Institute Genomics Platform"/>
            <consortium name="The Broad Institute Genome Sequencing Center for Infectious Disease"/>
            <person name="Wu L."/>
            <person name="Ma J."/>
        </authorList>
    </citation>
    <scope>NUCLEOTIDE SEQUENCE [LARGE SCALE GENOMIC DNA]</scope>
    <source>
        <strain evidence="4">JCM 3399</strain>
    </source>
</reference>
<proteinExistence type="predicted"/>
<sequence>MNRTRPAARRTAAALLLLGAVAYTAWVLELVIVTGLDPVRAYVSELAAADQPLGGLFRATDLVAGLLVLAGALTALTGPAGQAEPTGPAAAERRPWAVAGWAALVLFGAATALDSRLPLSCAPTGDPECAARETAGLVPATHTAHAVSSSLAMVGALAALVLLTVAARRYDRWPALARFGPPLVLAELAATLWTLAAVAAFTADRGTWALGVGQRVQVLLVALYIALLAGCLARPGTAAARTAPAAHPPPAAPGAAPARPSP</sequence>
<gene>
    <name evidence="3" type="ORF">GCM10010211_17410</name>
</gene>
<dbReference type="Proteomes" id="UP000654471">
    <property type="component" value="Unassembled WGS sequence"/>
</dbReference>
<evidence type="ECO:0000256" key="2">
    <source>
        <dbReference type="SAM" id="Phobius"/>
    </source>
</evidence>
<feature type="region of interest" description="Disordered" evidence="1">
    <location>
        <begin position="242"/>
        <end position="262"/>
    </location>
</feature>
<feature type="transmembrane region" description="Helical" evidence="2">
    <location>
        <begin position="179"/>
        <end position="203"/>
    </location>
</feature>
<evidence type="ECO:0000256" key="1">
    <source>
        <dbReference type="SAM" id="MobiDB-lite"/>
    </source>
</evidence>
<feature type="transmembrane region" description="Helical" evidence="2">
    <location>
        <begin position="56"/>
        <end position="76"/>
    </location>
</feature>
<evidence type="ECO:0000313" key="3">
    <source>
        <dbReference type="EMBL" id="GGU53249.1"/>
    </source>
</evidence>
<dbReference type="Pfam" id="PF06197">
    <property type="entry name" value="DUF998"/>
    <property type="match status" value="1"/>
</dbReference>
<evidence type="ECO:0008006" key="5">
    <source>
        <dbReference type="Google" id="ProtNLM"/>
    </source>
</evidence>
<feature type="transmembrane region" description="Helical" evidence="2">
    <location>
        <begin position="146"/>
        <end position="167"/>
    </location>
</feature>
<comment type="caution">
    <text evidence="3">The sequence shown here is derived from an EMBL/GenBank/DDBJ whole genome shotgun (WGS) entry which is preliminary data.</text>
</comment>
<evidence type="ECO:0000313" key="4">
    <source>
        <dbReference type="Proteomes" id="UP000654471"/>
    </source>
</evidence>
<dbReference type="EMBL" id="BMRP01000004">
    <property type="protein sequence ID" value="GGU53249.1"/>
    <property type="molecule type" value="Genomic_DNA"/>
</dbReference>
<feature type="compositionally biased region" description="Low complexity" evidence="1">
    <location>
        <begin position="253"/>
        <end position="262"/>
    </location>
</feature>
<feature type="transmembrane region" description="Helical" evidence="2">
    <location>
        <begin position="215"/>
        <end position="233"/>
    </location>
</feature>
<keyword evidence="2" id="KW-1133">Transmembrane helix</keyword>
<accession>A0ABQ2UTU9</accession>
<name>A0ABQ2UTU9_9ACTN</name>
<keyword evidence="2" id="KW-0472">Membrane</keyword>
<keyword evidence="4" id="KW-1185">Reference proteome</keyword>
<feature type="transmembrane region" description="Helical" evidence="2">
    <location>
        <begin position="96"/>
        <end position="113"/>
    </location>
</feature>
<protein>
    <recommendedName>
        <fullName evidence="5">DUF998 domain-containing protein</fullName>
    </recommendedName>
</protein>
<feature type="transmembrane region" description="Helical" evidence="2">
    <location>
        <begin position="12"/>
        <end position="36"/>
    </location>
</feature>
<organism evidence="3 4">
    <name type="scientific">Streptomyces albospinus</name>
    <dbReference type="NCBI Taxonomy" id="285515"/>
    <lineage>
        <taxon>Bacteria</taxon>
        <taxon>Bacillati</taxon>
        <taxon>Actinomycetota</taxon>
        <taxon>Actinomycetes</taxon>
        <taxon>Kitasatosporales</taxon>
        <taxon>Streptomycetaceae</taxon>
        <taxon>Streptomyces</taxon>
    </lineage>
</organism>